<dbReference type="EMBL" id="JAXOVC010000004">
    <property type="protein sequence ID" value="KAK4503141.1"/>
    <property type="molecule type" value="Genomic_DNA"/>
</dbReference>
<dbReference type="Pfam" id="PF00743">
    <property type="entry name" value="FMO-like"/>
    <property type="match status" value="1"/>
</dbReference>
<comment type="cofactor">
    <cofactor evidence="1">
        <name>FAD</name>
        <dbReference type="ChEBI" id="CHEBI:57692"/>
    </cofactor>
</comment>
<dbReference type="PRINTS" id="PR00411">
    <property type="entry name" value="PNDRDTASEI"/>
</dbReference>
<keyword evidence="7" id="KW-0503">Monooxygenase</keyword>
<name>A0ABR0EPF5_ZASCE</name>
<dbReference type="InterPro" id="IPR020946">
    <property type="entry name" value="Flavin_mOase-like"/>
</dbReference>
<evidence type="ECO:0008006" key="10">
    <source>
        <dbReference type="Google" id="ProtNLM"/>
    </source>
</evidence>
<dbReference type="Proteomes" id="UP001305779">
    <property type="component" value="Unassembled WGS sequence"/>
</dbReference>
<comment type="similarity">
    <text evidence="2">Belongs to the FAD-binding monooxygenase family.</text>
</comment>
<evidence type="ECO:0000256" key="3">
    <source>
        <dbReference type="ARBA" id="ARBA00022630"/>
    </source>
</evidence>
<dbReference type="InterPro" id="IPR036188">
    <property type="entry name" value="FAD/NAD-bd_sf"/>
</dbReference>
<evidence type="ECO:0000256" key="2">
    <source>
        <dbReference type="ARBA" id="ARBA00010139"/>
    </source>
</evidence>
<protein>
    <recommendedName>
        <fullName evidence="10">FAD/NAD(P)-binding domain-containing protein</fullName>
    </recommendedName>
</protein>
<evidence type="ECO:0000256" key="1">
    <source>
        <dbReference type="ARBA" id="ARBA00001974"/>
    </source>
</evidence>
<evidence type="ECO:0000313" key="8">
    <source>
        <dbReference type="EMBL" id="KAK4503141.1"/>
    </source>
</evidence>
<sequence>MASSRTPSQSAIQVDALIVGAGFSGITAIHRLRKAGLTVKCMEASSDFGGVWNFNRYPGARVDSEVPFYQLNIPEVYRDWSFSERFPGHEELRDYVAHIDKTLGLRRDTIFHARVNDASWDQQKGRWTVKTEQGHVASAKYLMLASGLLHRIYIPDFPRLSDFRGDILHSAAWDPKFSAKGKKIGLIGAGATGVQLTQSLGKDAAELTAFVRRPSYCLPMKQRSMTLQEQHELKRFYPVVLGAARQSHAGFPVPPTTQAALDVTKEERERHWAYTWEQGGFSFGMQAFKDATRDRESNELTYQYWRSRIASRLTDPQKLEVMAPEQKPYYFITKRLPLEQDYYEVLNQDKVNIHNLSKIPLESFTSNGLLMADGTEYQLDAVVLATGFDSITGSLNQLGVKNKDGIDLKTVWADGVKTHMGITISGFPNLFVAYSPQAPTPFVNAVTILEAQVELAVDIIEKMETSGYKSIEATREAEIQWKKDLYAMTEGTLFPYTDSWWSGANIPGKKVEIMAYVAGIKHYEAKCRSLIEGLQGFAVDTGR</sequence>
<reference evidence="8 9" key="1">
    <citation type="journal article" date="2023" name="G3 (Bethesda)">
        <title>A chromosome-level genome assembly of Zasmidium syzygii isolated from banana leaves.</title>
        <authorList>
            <person name="van Westerhoven A.C."/>
            <person name="Mehrabi R."/>
            <person name="Talebi R."/>
            <person name="Steentjes M.B.F."/>
            <person name="Corcolon B."/>
            <person name="Chong P.A."/>
            <person name="Kema G.H.J."/>
            <person name="Seidl M.F."/>
        </authorList>
    </citation>
    <scope>NUCLEOTIDE SEQUENCE [LARGE SCALE GENOMIC DNA]</scope>
    <source>
        <strain evidence="8 9">P124</strain>
    </source>
</reference>
<dbReference type="PANTHER" id="PTHR43098:SF3">
    <property type="entry name" value="L-ORNITHINE N(5)-MONOOXYGENASE-RELATED"/>
    <property type="match status" value="1"/>
</dbReference>
<evidence type="ECO:0000313" key="9">
    <source>
        <dbReference type="Proteomes" id="UP001305779"/>
    </source>
</evidence>
<keyword evidence="9" id="KW-1185">Reference proteome</keyword>
<keyword evidence="5" id="KW-0521">NADP</keyword>
<comment type="caution">
    <text evidence="8">The sequence shown here is derived from an EMBL/GenBank/DDBJ whole genome shotgun (WGS) entry which is preliminary data.</text>
</comment>
<accession>A0ABR0EPF5</accession>
<gene>
    <name evidence="8" type="ORF">PRZ48_006568</name>
</gene>
<keyword evidence="6" id="KW-0560">Oxidoreductase</keyword>
<keyword evidence="3" id="KW-0285">Flavoprotein</keyword>
<dbReference type="InterPro" id="IPR050775">
    <property type="entry name" value="FAD-binding_Monooxygenases"/>
</dbReference>
<evidence type="ECO:0000256" key="4">
    <source>
        <dbReference type="ARBA" id="ARBA00022827"/>
    </source>
</evidence>
<dbReference type="PANTHER" id="PTHR43098">
    <property type="entry name" value="L-ORNITHINE N(5)-MONOOXYGENASE-RELATED"/>
    <property type="match status" value="1"/>
</dbReference>
<dbReference type="Gene3D" id="3.50.50.60">
    <property type="entry name" value="FAD/NAD(P)-binding domain"/>
    <property type="match status" value="2"/>
</dbReference>
<evidence type="ECO:0000256" key="5">
    <source>
        <dbReference type="ARBA" id="ARBA00022857"/>
    </source>
</evidence>
<organism evidence="8 9">
    <name type="scientific">Zasmidium cellare</name>
    <name type="common">Wine cellar mold</name>
    <name type="synonym">Racodium cellare</name>
    <dbReference type="NCBI Taxonomy" id="395010"/>
    <lineage>
        <taxon>Eukaryota</taxon>
        <taxon>Fungi</taxon>
        <taxon>Dikarya</taxon>
        <taxon>Ascomycota</taxon>
        <taxon>Pezizomycotina</taxon>
        <taxon>Dothideomycetes</taxon>
        <taxon>Dothideomycetidae</taxon>
        <taxon>Mycosphaerellales</taxon>
        <taxon>Mycosphaerellaceae</taxon>
        <taxon>Zasmidium</taxon>
    </lineage>
</organism>
<evidence type="ECO:0000256" key="7">
    <source>
        <dbReference type="ARBA" id="ARBA00023033"/>
    </source>
</evidence>
<evidence type="ECO:0000256" key="6">
    <source>
        <dbReference type="ARBA" id="ARBA00023002"/>
    </source>
</evidence>
<proteinExistence type="inferred from homology"/>
<dbReference type="SUPFAM" id="SSF51905">
    <property type="entry name" value="FAD/NAD(P)-binding domain"/>
    <property type="match status" value="1"/>
</dbReference>
<keyword evidence="4" id="KW-0274">FAD</keyword>